<dbReference type="Gene3D" id="3.30.200.20">
    <property type="entry name" value="Phosphorylase Kinase, domain 1"/>
    <property type="match status" value="1"/>
</dbReference>
<accession>A0A8J5GMB5</accession>
<dbReference type="FunFam" id="1.10.510.10:FF:000381">
    <property type="entry name" value="Putative receptor-like protein kinase"/>
    <property type="match status" value="1"/>
</dbReference>
<dbReference type="SMART" id="SM00220">
    <property type="entry name" value="S_TKc"/>
    <property type="match status" value="1"/>
</dbReference>
<dbReference type="InterPro" id="IPR008271">
    <property type="entry name" value="Ser/Thr_kinase_AS"/>
</dbReference>
<dbReference type="InterPro" id="IPR043891">
    <property type="entry name" value="SPARK"/>
</dbReference>
<keyword evidence="7" id="KW-0472">Membrane</keyword>
<dbReference type="InterPro" id="IPR017441">
    <property type="entry name" value="Protein_kinase_ATP_BS"/>
</dbReference>
<evidence type="ECO:0000256" key="1">
    <source>
        <dbReference type="ARBA" id="ARBA00022679"/>
    </source>
</evidence>
<dbReference type="PROSITE" id="PS50011">
    <property type="entry name" value="PROTEIN_KINASE_DOM"/>
    <property type="match status" value="1"/>
</dbReference>
<evidence type="ECO:0000313" key="9">
    <source>
        <dbReference type="EMBL" id="KAG6506770.1"/>
    </source>
</evidence>
<dbReference type="EMBL" id="JACMSC010000009">
    <property type="protein sequence ID" value="KAG6506770.1"/>
    <property type="molecule type" value="Genomic_DNA"/>
</dbReference>
<dbReference type="GO" id="GO:0004672">
    <property type="term" value="F:protein kinase activity"/>
    <property type="evidence" value="ECO:0007669"/>
    <property type="project" value="InterPro"/>
</dbReference>
<dbReference type="Pfam" id="PF00069">
    <property type="entry name" value="Pkinase"/>
    <property type="match status" value="1"/>
</dbReference>
<keyword evidence="3" id="KW-0418">Kinase</keyword>
<dbReference type="InterPro" id="IPR000719">
    <property type="entry name" value="Prot_kinase_dom"/>
</dbReference>
<dbReference type="PANTHER" id="PTHR47989:SF36">
    <property type="entry name" value="PROTEIN KINASE DOMAIN-CONTAINING PROTEIN"/>
    <property type="match status" value="1"/>
</dbReference>
<keyword evidence="7" id="KW-0812">Transmembrane</keyword>
<dbReference type="SUPFAM" id="SSF56112">
    <property type="entry name" value="Protein kinase-like (PK-like)"/>
    <property type="match status" value="1"/>
</dbReference>
<dbReference type="Proteomes" id="UP000734854">
    <property type="component" value="Unassembled WGS sequence"/>
</dbReference>
<dbReference type="InterPro" id="IPR011009">
    <property type="entry name" value="Kinase-like_dom_sf"/>
</dbReference>
<evidence type="ECO:0000313" key="10">
    <source>
        <dbReference type="Proteomes" id="UP000734854"/>
    </source>
</evidence>
<evidence type="ECO:0000256" key="6">
    <source>
        <dbReference type="SAM" id="MobiDB-lite"/>
    </source>
</evidence>
<dbReference type="FunFam" id="3.30.200.20:FF:000420">
    <property type="entry name" value="Putative receptor-like protein kinase"/>
    <property type="match status" value="1"/>
</dbReference>
<dbReference type="GO" id="GO:0005524">
    <property type="term" value="F:ATP binding"/>
    <property type="evidence" value="ECO:0007669"/>
    <property type="project" value="UniProtKB-UniRule"/>
</dbReference>
<comment type="caution">
    <text evidence="9">The sequence shown here is derived from an EMBL/GenBank/DDBJ whole genome shotgun (WGS) entry which is preliminary data.</text>
</comment>
<dbReference type="PROSITE" id="PS00107">
    <property type="entry name" value="PROTEIN_KINASE_ATP"/>
    <property type="match status" value="1"/>
</dbReference>
<evidence type="ECO:0000256" key="4">
    <source>
        <dbReference type="ARBA" id="ARBA00022840"/>
    </source>
</evidence>
<feature type="binding site" evidence="5">
    <location>
        <position position="403"/>
    </location>
    <ligand>
        <name>ATP</name>
        <dbReference type="ChEBI" id="CHEBI:30616"/>
    </ligand>
</feature>
<feature type="domain" description="Protein kinase" evidence="8">
    <location>
        <begin position="375"/>
        <end position="644"/>
    </location>
</feature>
<dbReference type="Pfam" id="PF19160">
    <property type="entry name" value="SPARK"/>
    <property type="match status" value="1"/>
</dbReference>
<dbReference type="PANTHER" id="PTHR47989">
    <property type="entry name" value="OS01G0750732 PROTEIN"/>
    <property type="match status" value="1"/>
</dbReference>
<evidence type="ECO:0000256" key="3">
    <source>
        <dbReference type="ARBA" id="ARBA00022777"/>
    </source>
</evidence>
<dbReference type="AlphaFoldDB" id="A0A8J5GMB5"/>
<feature type="region of interest" description="Disordered" evidence="6">
    <location>
        <begin position="1"/>
        <end position="30"/>
    </location>
</feature>
<protein>
    <recommendedName>
        <fullName evidence="8">Protein kinase domain-containing protein</fullName>
    </recommendedName>
</protein>
<gene>
    <name evidence="9" type="ORF">ZIOFF_032099</name>
</gene>
<keyword evidence="10" id="KW-1185">Reference proteome</keyword>
<dbReference type="CDD" id="cd14066">
    <property type="entry name" value="STKc_IRAK"/>
    <property type="match status" value="1"/>
</dbReference>
<evidence type="ECO:0000256" key="2">
    <source>
        <dbReference type="ARBA" id="ARBA00022741"/>
    </source>
</evidence>
<dbReference type="PROSITE" id="PS00108">
    <property type="entry name" value="PROTEIN_KINASE_ST"/>
    <property type="match status" value="1"/>
</dbReference>
<keyword evidence="7" id="KW-1133">Transmembrane helix</keyword>
<keyword evidence="4 5" id="KW-0067">ATP-binding</keyword>
<dbReference type="Gene3D" id="1.10.510.10">
    <property type="entry name" value="Transferase(Phosphotransferase) domain 1"/>
    <property type="match status" value="1"/>
</dbReference>
<evidence type="ECO:0000256" key="7">
    <source>
        <dbReference type="SAM" id="Phobius"/>
    </source>
</evidence>
<reference evidence="9 10" key="1">
    <citation type="submission" date="2020-08" db="EMBL/GenBank/DDBJ databases">
        <title>Plant Genome Project.</title>
        <authorList>
            <person name="Zhang R.-G."/>
        </authorList>
    </citation>
    <scope>NUCLEOTIDE SEQUENCE [LARGE SCALE GENOMIC DNA]</scope>
    <source>
        <tissue evidence="9">Rhizome</tissue>
    </source>
</reference>
<evidence type="ECO:0000256" key="5">
    <source>
        <dbReference type="PROSITE-ProRule" id="PRU10141"/>
    </source>
</evidence>
<keyword evidence="1" id="KW-0808">Transferase</keyword>
<organism evidence="9 10">
    <name type="scientific">Zingiber officinale</name>
    <name type="common">Ginger</name>
    <name type="synonym">Amomum zingiber</name>
    <dbReference type="NCBI Taxonomy" id="94328"/>
    <lineage>
        <taxon>Eukaryota</taxon>
        <taxon>Viridiplantae</taxon>
        <taxon>Streptophyta</taxon>
        <taxon>Embryophyta</taxon>
        <taxon>Tracheophyta</taxon>
        <taxon>Spermatophyta</taxon>
        <taxon>Magnoliopsida</taxon>
        <taxon>Liliopsida</taxon>
        <taxon>Zingiberales</taxon>
        <taxon>Zingiberaceae</taxon>
        <taxon>Zingiber</taxon>
    </lineage>
</organism>
<sequence length="661" mass="73713">MENGNDAPSLGSQSSPDIITYKRRRHKQGPTIDRLVESDALAPDPVKQLSSSVEPTAPLNMNELNLPVAVRKGVRSYCPLNFSWSNFTLASSFCSNQDEHGKCCRYINGFIAISIAHFASTTGRLGVPPAFTEICLNSISENFNLLGIPISATSYCGLGPKIRVSYQCEGRATVLEMMQSPNFIDVIQTCKTPLSLNTRCKQCLNSGIIYLHHLIAQDDNVTLSVCRDALFVTLANQGGSFSAIDMAACFYGVQGFNIVPGPSSQSVIPVITPSSTFSEAPKQQISITTTNKIQHAYHLSLVLRIGIGVIALTVFLLLILIHLIHKNIKELNSLGEGDILEKSQNTPPVKIQMAREGPSTMLRRFTYKEIKLATDNFRTVIGKGGFGTVYKAQFADGSLAAVKLMNKDSKQDEKDFTREIELLARLHHRHLVALNGFCIEKNERLLVYEYMENGSLKDHLHSTGRNRLRWMTRLQIANDVANALEYLHFYCDPPLCHRDIKSSNILLDENFLAKVADFGFAHASKSGAVCFEPVNTDIRGYIDPEYVVTQELTEKSDIYSYGVLLLELVTGRKAIQDKRNLVEWFRNFMAADSSLSEMVDPAVGDSLNFEQLNMMVGIIQSCTHQEGRLRPSIKQVLRIFSDHLDTLKSNFTENQDDHYLE</sequence>
<proteinExistence type="predicted"/>
<keyword evidence="2 5" id="KW-0547">Nucleotide-binding</keyword>
<feature type="transmembrane region" description="Helical" evidence="7">
    <location>
        <begin position="301"/>
        <end position="324"/>
    </location>
</feature>
<evidence type="ECO:0000259" key="8">
    <source>
        <dbReference type="PROSITE" id="PS50011"/>
    </source>
</evidence>
<name>A0A8J5GMB5_ZINOF</name>